<sequence length="162" mass="16927">MESAGSDGEGPSGAHTMGVAVSLNGEDSSIAEARHLAVDFLTRARADQNVAVSARAMDLTQLVVSELVTNARKYAPGPLLMELCIEDATVAVTVHDSARTQPVARAEDPHRIGGHGLEIVMAVAQHFHVHLEPAGKRVTAHISLAGEPAADAARNGSPRSTR</sequence>
<dbReference type="EMBL" id="CP097289">
    <property type="protein sequence ID" value="UQT54196.1"/>
    <property type="molecule type" value="Genomic_DNA"/>
</dbReference>
<evidence type="ECO:0000313" key="3">
    <source>
        <dbReference type="EMBL" id="UQT54196.1"/>
    </source>
</evidence>
<dbReference type="InterPro" id="IPR050267">
    <property type="entry name" value="Anti-sigma-factor_SerPK"/>
</dbReference>
<dbReference type="RefSeq" id="WP_249585694.1">
    <property type="nucleotide sequence ID" value="NZ_BAAAQL010000002.1"/>
</dbReference>
<dbReference type="Gene3D" id="3.30.565.10">
    <property type="entry name" value="Histidine kinase-like ATPase, C-terminal domain"/>
    <property type="match status" value="1"/>
</dbReference>
<dbReference type="GO" id="GO:0005524">
    <property type="term" value="F:ATP binding"/>
    <property type="evidence" value="ECO:0007669"/>
    <property type="project" value="UniProtKB-KW"/>
</dbReference>
<dbReference type="Pfam" id="PF13581">
    <property type="entry name" value="HATPase_c_2"/>
    <property type="match status" value="1"/>
</dbReference>
<feature type="domain" description="Histidine kinase/HSP90-like ATPase" evidence="2">
    <location>
        <begin position="37"/>
        <end position="140"/>
    </location>
</feature>
<dbReference type="PANTHER" id="PTHR35526">
    <property type="entry name" value="ANTI-SIGMA-F FACTOR RSBW-RELATED"/>
    <property type="match status" value="1"/>
</dbReference>
<keyword evidence="3" id="KW-0547">Nucleotide-binding</keyword>
<dbReference type="Proteomes" id="UP000829992">
    <property type="component" value="Chromosome"/>
</dbReference>
<accession>A0ABY4PKH8</accession>
<dbReference type="PANTHER" id="PTHR35526:SF3">
    <property type="entry name" value="ANTI-SIGMA-F FACTOR RSBW"/>
    <property type="match status" value="1"/>
</dbReference>
<gene>
    <name evidence="3" type="ORF">M4V62_03385</name>
</gene>
<evidence type="ECO:0000313" key="4">
    <source>
        <dbReference type="Proteomes" id="UP000829992"/>
    </source>
</evidence>
<keyword evidence="1" id="KW-0418">Kinase</keyword>
<name>A0ABY4PKH8_9ACTN</name>
<organism evidence="3 4">
    <name type="scientific">Streptomyces durmitorensis</name>
    <dbReference type="NCBI Taxonomy" id="319947"/>
    <lineage>
        <taxon>Bacteria</taxon>
        <taxon>Bacillati</taxon>
        <taxon>Actinomycetota</taxon>
        <taxon>Actinomycetes</taxon>
        <taxon>Kitasatosporales</taxon>
        <taxon>Streptomycetaceae</taxon>
        <taxon>Streptomyces</taxon>
    </lineage>
</organism>
<dbReference type="SUPFAM" id="SSF55874">
    <property type="entry name" value="ATPase domain of HSP90 chaperone/DNA topoisomerase II/histidine kinase"/>
    <property type="match status" value="1"/>
</dbReference>
<dbReference type="InterPro" id="IPR036890">
    <property type="entry name" value="HATPase_C_sf"/>
</dbReference>
<dbReference type="InterPro" id="IPR003594">
    <property type="entry name" value="HATPase_dom"/>
</dbReference>
<keyword evidence="4" id="KW-1185">Reference proteome</keyword>
<protein>
    <submittedName>
        <fullName evidence="3">ATP-binding protein</fullName>
    </submittedName>
</protein>
<dbReference type="CDD" id="cd16936">
    <property type="entry name" value="HATPase_RsbW-like"/>
    <property type="match status" value="1"/>
</dbReference>
<proteinExistence type="predicted"/>
<evidence type="ECO:0000256" key="1">
    <source>
        <dbReference type="ARBA" id="ARBA00022527"/>
    </source>
</evidence>
<keyword evidence="1" id="KW-0808">Transferase</keyword>
<keyword evidence="1" id="KW-0723">Serine/threonine-protein kinase</keyword>
<reference evidence="3 4" key="1">
    <citation type="submission" date="2022-05" db="EMBL/GenBank/DDBJ databases">
        <authorList>
            <person name="Zhou X."/>
            <person name="Li K."/>
            <person name="Man Y."/>
        </authorList>
    </citation>
    <scope>NUCLEOTIDE SEQUENCE [LARGE SCALE GENOMIC DNA]</scope>
    <source>
        <strain evidence="3 4">MS405</strain>
    </source>
</reference>
<keyword evidence="3" id="KW-0067">ATP-binding</keyword>
<evidence type="ECO:0000259" key="2">
    <source>
        <dbReference type="Pfam" id="PF13581"/>
    </source>
</evidence>